<dbReference type="EMBL" id="FOAB01000001">
    <property type="protein sequence ID" value="SEK42881.1"/>
    <property type="molecule type" value="Genomic_DNA"/>
</dbReference>
<gene>
    <name evidence="1" type="ORF">SAMN04487910_0505</name>
</gene>
<dbReference type="AlphaFoldDB" id="A0A1H7GXR7"/>
<reference evidence="2" key="1">
    <citation type="submission" date="2016-10" db="EMBL/GenBank/DDBJ databases">
        <authorList>
            <person name="Varghese N."/>
            <person name="Submissions S."/>
        </authorList>
    </citation>
    <scope>NUCLEOTIDE SEQUENCE [LARGE SCALE GENOMIC DNA]</scope>
    <source>
        <strain evidence="2">DSM 25232 / NCIMB 14723 / 92V</strain>
    </source>
</reference>
<keyword evidence="2" id="KW-1185">Reference proteome</keyword>
<dbReference type="Proteomes" id="UP000198521">
    <property type="component" value="Unassembled WGS sequence"/>
</dbReference>
<evidence type="ECO:0000313" key="1">
    <source>
        <dbReference type="EMBL" id="SEK42881.1"/>
    </source>
</evidence>
<accession>A0A1H7GXR7</accession>
<organism evidence="1 2">
    <name type="scientific">Aquimarina amphilecti</name>
    <dbReference type="NCBI Taxonomy" id="1038014"/>
    <lineage>
        <taxon>Bacteria</taxon>
        <taxon>Pseudomonadati</taxon>
        <taxon>Bacteroidota</taxon>
        <taxon>Flavobacteriia</taxon>
        <taxon>Flavobacteriales</taxon>
        <taxon>Flavobacteriaceae</taxon>
        <taxon>Aquimarina</taxon>
    </lineage>
</organism>
<protein>
    <submittedName>
        <fullName evidence="1">Uncharacterized protein</fullName>
    </submittedName>
</protein>
<proteinExistence type="predicted"/>
<dbReference type="OrthoDB" id="1164652at2"/>
<name>A0A1H7GXR7_AQUAM</name>
<dbReference type="STRING" id="1038014.SAMN04487910_0505"/>
<dbReference type="RefSeq" id="WP_091405085.1">
    <property type="nucleotide sequence ID" value="NZ_FOAB01000001.1"/>
</dbReference>
<sequence>MPIHIICEPYTSDIIVGGYGRGRRRNRGPEYSGPNPDGSWERDDIRGFYQDLQGEGLVNANYESREKMMISLYQVRQSDLLLIERTLDLIPYGHLKWLKERKPEGIIFSNSAGRGRSERYTGGLNPGYDDRNTSFFDERDGIIITYGALWRYHYLGISPTLIHEIGHVMTHRGKISYRYFSDSNRERLSNTRVSRNPGSLEALCNAYMYFICYASATPVVRLFGSRPRILERSPETRAALRRCAAFSRRMLSPSEISNFSDR</sequence>
<evidence type="ECO:0000313" key="2">
    <source>
        <dbReference type="Proteomes" id="UP000198521"/>
    </source>
</evidence>